<dbReference type="Pfam" id="PF01026">
    <property type="entry name" value="TatD_DNase"/>
    <property type="match status" value="1"/>
</dbReference>
<evidence type="ECO:0000256" key="3">
    <source>
        <dbReference type="ARBA" id="ARBA00022801"/>
    </source>
</evidence>
<dbReference type="InterPro" id="IPR018228">
    <property type="entry name" value="DNase_TatD-rel_CS"/>
</dbReference>
<dbReference type="Gene3D" id="3.20.20.140">
    <property type="entry name" value="Metal-dependent hydrolases"/>
    <property type="match status" value="1"/>
</dbReference>
<dbReference type="SUPFAM" id="SSF51556">
    <property type="entry name" value="Metallo-dependent hydrolases"/>
    <property type="match status" value="1"/>
</dbReference>
<dbReference type="PROSITE" id="PS01091">
    <property type="entry name" value="TATD_3"/>
    <property type="match status" value="1"/>
</dbReference>
<dbReference type="AlphaFoldDB" id="A0A238D5K0"/>
<dbReference type="GO" id="GO:0016788">
    <property type="term" value="F:hydrolase activity, acting on ester bonds"/>
    <property type="evidence" value="ECO:0007669"/>
    <property type="project" value="InterPro"/>
</dbReference>
<name>A0A238D5K0_THIDL</name>
<comment type="similarity">
    <text evidence="1">Belongs to the metallo-dependent hydrolases superfamily. TatD-type hydrolase family.</text>
</comment>
<keyword evidence="5" id="KW-1185">Reference proteome</keyword>
<evidence type="ECO:0000256" key="2">
    <source>
        <dbReference type="ARBA" id="ARBA00022723"/>
    </source>
</evidence>
<dbReference type="PANTHER" id="PTHR46124:SF2">
    <property type="entry name" value="D-AMINOACYL-TRNA DEACYLASE"/>
    <property type="match status" value="1"/>
</dbReference>
<reference evidence="4 5" key="1">
    <citation type="submission" date="2016-06" db="EMBL/GenBank/DDBJ databases">
        <authorList>
            <person name="Kjaerup R.B."/>
            <person name="Dalgaard T.S."/>
            <person name="Juul-Madsen H.R."/>
        </authorList>
    </citation>
    <scope>NUCLEOTIDE SEQUENCE [LARGE SCALE GENOMIC DNA]</scope>
    <source>
        <strain evidence="4 5">DSM 16361</strain>
    </source>
</reference>
<dbReference type="InterPro" id="IPR032466">
    <property type="entry name" value="Metal_Hydrolase"/>
</dbReference>
<proteinExistence type="inferred from homology"/>
<gene>
    <name evidence="4" type="ORF">THIARS_70207</name>
</gene>
<accession>A0A238D5K0</accession>
<dbReference type="InterPro" id="IPR001130">
    <property type="entry name" value="TatD-like"/>
</dbReference>
<keyword evidence="3" id="KW-0378">Hydrolase</keyword>
<dbReference type="EMBL" id="FLMQ01000056">
    <property type="protein sequence ID" value="SBP88587.1"/>
    <property type="molecule type" value="Genomic_DNA"/>
</dbReference>
<dbReference type="PANTHER" id="PTHR46124">
    <property type="entry name" value="D-AMINOACYL-TRNA DEACYLASE"/>
    <property type="match status" value="1"/>
</dbReference>
<sequence length="341" mass="37238">MVGTRYLEEACRAIGIVGQRGTGFRAAGHREAQFANKFTQSAFSICRALIRVGPLLVSAALNIFSEPTAWIDTHAHLDAAELAGARGAVLAQAREAGVRCVVIPAVEPGNFRAVRELARASGHVYALGVHPMYVDRVVESDFEVVRMAVREAMNDPQFVAIGEIGLDFFVPGLDRERQLWWYDQQLRLAREFALPVLLHVRKSQDTLLAGLRRQGWSQFASGGIAHAFNGSRQQADGFIGLGFKLGFGGAMTFPRALNIRRLASELPETNLVLETDAPDIPPEWLARSQPPQPNTPAQLPRIAQTLAALRGWTAEHAARITTANARAALPRLAAWLDAQPT</sequence>
<evidence type="ECO:0000313" key="4">
    <source>
        <dbReference type="EMBL" id="SBP88587.1"/>
    </source>
</evidence>
<organism evidence="4 5">
    <name type="scientific">Thiomonas delicata</name>
    <name type="common">Thiomonas cuprina</name>
    <dbReference type="NCBI Taxonomy" id="364030"/>
    <lineage>
        <taxon>Bacteria</taxon>
        <taxon>Pseudomonadati</taxon>
        <taxon>Pseudomonadota</taxon>
        <taxon>Betaproteobacteria</taxon>
        <taxon>Burkholderiales</taxon>
        <taxon>Thiomonas</taxon>
    </lineage>
</organism>
<protein>
    <submittedName>
        <fullName evidence="4">Putative deoxyribonuclease (TatD family) (Modular protein)</fullName>
    </submittedName>
</protein>
<keyword evidence="2" id="KW-0479">Metal-binding</keyword>
<dbReference type="Proteomes" id="UP000214566">
    <property type="component" value="Unassembled WGS sequence"/>
</dbReference>
<dbReference type="CDD" id="cd01310">
    <property type="entry name" value="TatD_DNAse"/>
    <property type="match status" value="1"/>
</dbReference>
<dbReference type="FunFam" id="3.20.20.140:FF:000005">
    <property type="entry name" value="TatD family hydrolase"/>
    <property type="match status" value="1"/>
</dbReference>
<dbReference type="GO" id="GO:0046872">
    <property type="term" value="F:metal ion binding"/>
    <property type="evidence" value="ECO:0007669"/>
    <property type="project" value="UniProtKB-KW"/>
</dbReference>
<evidence type="ECO:0000313" key="5">
    <source>
        <dbReference type="Proteomes" id="UP000214566"/>
    </source>
</evidence>
<evidence type="ECO:0000256" key="1">
    <source>
        <dbReference type="ARBA" id="ARBA00009275"/>
    </source>
</evidence>